<protein>
    <recommendedName>
        <fullName evidence="7">Xylanolytic transcriptional activator regulatory domain-containing protein</fullName>
    </recommendedName>
</protein>
<sequence>MEQSSQSSSRTYRRQKRKLACRYCNTRHIRCKTPEGADPYDKAAGRTRQRRCQACLDANEECELEKPTNTNSSSRSLKARQAETRKTILQQSSSSAIPELLPTRPTDQQTDTSPQNNAARLPTLALDSAYAPSTSRNSAQEGSEMLLVRLTDIRDNDEVEPRTKLTNKVVYFGDESVWFYSLRNARNGKSRYSTSPQSITAQSVDSNIHYKVPQTLDDQPRDVPQDDLDLKQEEIHLLQQKGAFSLPPPDIQRELLDAYFSWLHPLQPIIDKQQFLCAFESGQAPMILLQALLFAGTTCCDEIVILKYWPSRRSAQADQYKRTRALYDADQEQNRVTIVQVLFLMCFWWGSPTDDKDFSHWLAASIHLAQVMGMHRSTKHSQLSIKDRKLWKRIWWTLYVRDHFDAASVGRPMMINDDDCDIEPLRETDFEYGEDDKPPVGAGHCIEMTKLATLIGRAVRAVRSGQKNKDLADSWKTIDNDLSGWEKQLPEQFRYHEEEHSPQLKLFASMLTLGLHFCRIVLHRKIFLDSKPKADSISMAPASANAVTRVVEELVTEGLLPRAQVHLIAVIFASFTIHVISMEQSLGARRRVLQHKAEICLLGLGEFRDYWPFVDWMYRLFSNLLHRLGLEDGSSQAAFDNKELSGPNQLRPENTMILQDDITDSTPDVTHDNQTTISLPIFDQQNANSTADVQTEPFGARQQFMSAMFTSDNLSENFLDPFMPLDNLEWYDSNTAGLAYLGGNTMQ</sequence>
<feature type="compositionally biased region" description="Polar residues" evidence="6">
    <location>
        <begin position="87"/>
        <end position="96"/>
    </location>
</feature>
<evidence type="ECO:0000256" key="6">
    <source>
        <dbReference type="SAM" id="MobiDB-lite"/>
    </source>
</evidence>
<dbReference type="GO" id="GO:0008270">
    <property type="term" value="F:zinc ion binding"/>
    <property type="evidence" value="ECO:0007669"/>
    <property type="project" value="InterPro"/>
</dbReference>
<evidence type="ECO:0000256" key="1">
    <source>
        <dbReference type="ARBA" id="ARBA00022833"/>
    </source>
</evidence>
<feature type="region of interest" description="Disordered" evidence="6">
    <location>
        <begin position="63"/>
        <end position="118"/>
    </location>
</feature>
<keyword evidence="3" id="KW-0238">DNA-binding</keyword>
<dbReference type="OrthoDB" id="5121955at2759"/>
<dbReference type="HOGENOM" id="CLU_006329_5_2_1"/>
<evidence type="ECO:0000313" key="9">
    <source>
        <dbReference type="Proteomes" id="UP000054302"/>
    </source>
</evidence>
<keyword evidence="2" id="KW-0805">Transcription regulation</keyword>
<evidence type="ECO:0000256" key="4">
    <source>
        <dbReference type="ARBA" id="ARBA00023163"/>
    </source>
</evidence>
<dbReference type="GO" id="GO:0003677">
    <property type="term" value="F:DNA binding"/>
    <property type="evidence" value="ECO:0007669"/>
    <property type="project" value="UniProtKB-KW"/>
</dbReference>
<evidence type="ECO:0000313" key="8">
    <source>
        <dbReference type="EMBL" id="KIV88647.1"/>
    </source>
</evidence>
<dbReference type="CDD" id="cd12148">
    <property type="entry name" value="fungal_TF_MHR"/>
    <property type="match status" value="1"/>
</dbReference>
<keyword evidence="1" id="KW-0862">Zinc</keyword>
<keyword evidence="5" id="KW-0539">Nucleus</keyword>
<feature type="domain" description="Xylanolytic transcriptional activator regulatory" evidence="7">
    <location>
        <begin position="358"/>
        <end position="430"/>
    </location>
</feature>
<dbReference type="VEuPathDB" id="FungiDB:PV10_08311"/>
<keyword evidence="9" id="KW-1185">Reference proteome</keyword>
<dbReference type="RefSeq" id="XP_016220221.1">
    <property type="nucleotide sequence ID" value="XM_016373310.1"/>
</dbReference>
<keyword evidence="4" id="KW-0804">Transcription</keyword>
<name>A0A0D1Z1K1_EXOME</name>
<dbReference type="InterPro" id="IPR052073">
    <property type="entry name" value="Amide_Lactam_Regulators"/>
</dbReference>
<dbReference type="OMA" id="IHTLVIC"/>
<feature type="compositionally biased region" description="Polar residues" evidence="6">
    <location>
        <begin position="67"/>
        <end position="76"/>
    </location>
</feature>
<evidence type="ECO:0000256" key="2">
    <source>
        <dbReference type="ARBA" id="ARBA00023015"/>
    </source>
</evidence>
<dbReference type="PANTHER" id="PTHR47171:SF1">
    <property type="entry name" value="ZN(II)2CYS6 TRANSCRIPTION FACTOR (EUROFUNG)"/>
    <property type="match status" value="1"/>
</dbReference>
<dbReference type="Pfam" id="PF04082">
    <property type="entry name" value="Fungal_trans"/>
    <property type="match status" value="1"/>
</dbReference>
<evidence type="ECO:0000256" key="3">
    <source>
        <dbReference type="ARBA" id="ARBA00023125"/>
    </source>
</evidence>
<proteinExistence type="predicted"/>
<feature type="compositionally biased region" description="Polar residues" evidence="6">
    <location>
        <begin position="105"/>
        <end position="118"/>
    </location>
</feature>
<reference evidence="8 9" key="1">
    <citation type="submission" date="2015-01" db="EMBL/GenBank/DDBJ databases">
        <title>The Genome Sequence of Exophiala mesophila CBS40295.</title>
        <authorList>
            <consortium name="The Broad Institute Genomics Platform"/>
            <person name="Cuomo C."/>
            <person name="de Hoog S."/>
            <person name="Gorbushina A."/>
            <person name="Stielow B."/>
            <person name="Teixiera M."/>
            <person name="Abouelleil A."/>
            <person name="Chapman S.B."/>
            <person name="Priest M."/>
            <person name="Young S.K."/>
            <person name="Wortman J."/>
            <person name="Nusbaum C."/>
            <person name="Birren B."/>
        </authorList>
    </citation>
    <scope>NUCLEOTIDE SEQUENCE [LARGE SCALE GENOMIC DNA]</scope>
    <source>
        <strain evidence="8 9">CBS 40295</strain>
    </source>
</reference>
<accession>A0A0D1Z1K1</accession>
<dbReference type="GO" id="GO:0006351">
    <property type="term" value="P:DNA-templated transcription"/>
    <property type="evidence" value="ECO:0007669"/>
    <property type="project" value="InterPro"/>
</dbReference>
<dbReference type="Proteomes" id="UP000054302">
    <property type="component" value="Unassembled WGS sequence"/>
</dbReference>
<dbReference type="PANTHER" id="PTHR47171">
    <property type="entry name" value="FARA-RELATED"/>
    <property type="match status" value="1"/>
</dbReference>
<gene>
    <name evidence="8" type="ORF">PV10_08311</name>
</gene>
<evidence type="ECO:0000256" key="5">
    <source>
        <dbReference type="ARBA" id="ARBA00023242"/>
    </source>
</evidence>
<dbReference type="EMBL" id="KN847525">
    <property type="protein sequence ID" value="KIV88647.1"/>
    <property type="molecule type" value="Genomic_DNA"/>
</dbReference>
<dbReference type="SMART" id="SM00906">
    <property type="entry name" value="Fungal_trans"/>
    <property type="match status" value="1"/>
</dbReference>
<evidence type="ECO:0000259" key="7">
    <source>
        <dbReference type="SMART" id="SM00906"/>
    </source>
</evidence>
<dbReference type="STRING" id="212818.A0A0D1Z1K1"/>
<organism evidence="8 9">
    <name type="scientific">Exophiala mesophila</name>
    <name type="common">Black yeast-like fungus</name>
    <dbReference type="NCBI Taxonomy" id="212818"/>
    <lineage>
        <taxon>Eukaryota</taxon>
        <taxon>Fungi</taxon>
        <taxon>Dikarya</taxon>
        <taxon>Ascomycota</taxon>
        <taxon>Pezizomycotina</taxon>
        <taxon>Eurotiomycetes</taxon>
        <taxon>Chaetothyriomycetidae</taxon>
        <taxon>Chaetothyriales</taxon>
        <taxon>Herpotrichiellaceae</taxon>
        <taxon>Exophiala</taxon>
    </lineage>
</organism>
<dbReference type="InterPro" id="IPR007219">
    <property type="entry name" value="XnlR_reg_dom"/>
</dbReference>
<dbReference type="GeneID" id="27326156"/>
<dbReference type="AlphaFoldDB" id="A0A0D1Z1K1"/>